<evidence type="ECO:0000256" key="1">
    <source>
        <dbReference type="SAM" id="Phobius"/>
    </source>
</evidence>
<keyword evidence="3" id="KW-1185">Reference proteome</keyword>
<name>A0A917CEN1_9GAMM</name>
<dbReference type="Proteomes" id="UP000605253">
    <property type="component" value="Unassembled WGS sequence"/>
</dbReference>
<dbReference type="RefSeq" id="WP_188363966.1">
    <property type="nucleotide sequence ID" value="NZ_BAABJF010000011.1"/>
</dbReference>
<keyword evidence="1" id="KW-0812">Transmembrane</keyword>
<evidence type="ECO:0000313" key="2">
    <source>
        <dbReference type="EMBL" id="GGF85955.1"/>
    </source>
</evidence>
<proteinExistence type="predicted"/>
<gene>
    <name evidence="2" type="ORF">GCM10011365_03760</name>
</gene>
<keyword evidence="1" id="KW-1133">Transmembrane helix</keyword>
<comment type="caution">
    <text evidence="2">The sequence shown here is derived from an EMBL/GenBank/DDBJ whole genome shotgun (WGS) entry which is preliminary data.</text>
</comment>
<sequence>MNKINNYITALESVIKPRDIKGSRVELRDYTDLLGQGYISSPMEAITDMDDNTSIHQASITPKGALALAQWKDYMSEKSIWGQSKKTLGRLFWLLIGASLPLFIKLFESLL</sequence>
<keyword evidence="1" id="KW-0472">Membrane</keyword>
<reference evidence="2" key="2">
    <citation type="submission" date="2020-09" db="EMBL/GenBank/DDBJ databases">
        <authorList>
            <person name="Sun Q."/>
            <person name="Zhou Y."/>
        </authorList>
    </citation>
    <scope>NUCLEOTIDE SEQUENCE</scope>
    <source>
        <strain evidence="2">CGMCC 1.12181</strain>
    </source>
</reference>
<accession>A0A917CEN1</accession>
<dbReference type="AlphaFoldDB" id="A0A917CEN1"/>
<feature type="transmembrane region" description="Helical" evidence="1">
    <location>
        <begin position="88"/>
        <end position="107"/>
    </location>
</feature>
<organism evidence="2 3">
    <name type="scientific">Marinicella pacifica</name>
    <dbReference type="NCBI Taxonomy" id="1171543"/>
    <lineage>
        <taxon>Bacteria</taxon>
        <taxon>Pseudomonadati</taxon>
        <taxon>Pseudomonadota</taxon>
        <taxon>Gammaproteobacteria</taxon>
        <taxon>Lysobacterales</taxon>
        <taxon>Marinicellaceae</taxon>
        <taxon>Marinicella</taxon>
    </lineage>
</organism>
<reference evidence="2" key="1">
    <citation type="journal article" date="2014" name="Int. J. Syst. Evol. Microbiol.">
        <title>Complete genome sequence of Corynebacterium casei LMG S-19264T (=DSM 44701T), isolated from a smear-ripened cheese.</title>
        <authorList>
            <consortium name="US DOE Joint Genome Institute (JGI-PGF)"/>
            <person name="Walter F."/>
            <person name="Albersmeier A."/>
            <person name="Kalinowski J."/>
            <person name="Ruckert C."/>
        </authorList>
    </citation>
    <scope>NUCLEOTIDE SEQUENCE</scope>
    <source>
        <strain evidence="2">CGMCC 1.12181</strain>
    </source>
</reference>
<protein>
    <submittedName>
        <fullName evidence="2">Uncharacterized protein</fullName>
    </submittedName>
</protein>
<dbReference type="EMBL" id="BMEO01000001">
    <property type="protein sequence ID" value="GGF85955.1"/>
    <property type="molecule type" value="Genomic_DNA"/>
</dbReference>
<evidence type="ECO:0000313" key="3">
    <source>
        <dbReference type="Proteomes" id="UP000605253"/>
    </source>
</evidence>